<keyword evidence="2" id="KW-0812">Transmembrane</keyword>
<keyword evidence="1" id="KW-0175">Coiled coil</keyword>
<dbReference type="PANTHER" id="PTHR31170:SF17">
    <property type="match status" value="1"/>
</dbReference>
<organism evidence="3">
    <name type="scientific">Eucalyptus grandis</name>
    <name type="common">Flooded gum</name>
    <dbReference type="NCBI Taxonomy" id="71139"/>
    <lineage>
        <taxon>Eukaryota</taxon>
        <taxon>Viridiplantae</taxon>
        <taxon>Streptophyta</taxon>
        <taxon>Embryophyta</taxon>
        <taxon>Tracheophyta</taxon>
        <taxon>Spermatophyta</taxon>
        <taxon>Magnoliopsida</taxon>
        <taxon>eudicotyledons</taxon>
        <taxon>Gunneridae</taxon>
        <taxon>Pentapetalae</taxon>
        <taxon>rosids</taxon>
        <taxon>malvids</taxon>
        <taxon>Myrtales</taxon>
        <taxon>Myrtaceae</taxon>
        <taxon>Myrtoideae</taxon>
        <taxon>Eucalypteae</taxon>
        <taxon>Eucalyptus</taxon>
    </lineage>
</organism>
<protein>
    <submittedName>
        <fullName evidence="3">Uncharacterized protein</fullName>
    </submittedName>
</protein>
<accession>A0A059B1F4</accession>
<evidence type="ECO:0000256" key="1">
    <source>
        <dbReference type="SAM" id="Coils"/>
    </source>
</evidence>
<dbReference type="InterPro" id="IPR004158">
    <property type="entry name" value="DUF247_pln"/>
</dbReference>
<reference evidence="3" key="1">
    <citation type="submission" date="2013-07" db="EMBL/GenBank/DDBJ databases">
        <title>The genome of Eucalyptus grandis.</title>
        <authorList>
            <person name="Schmutz J."/>
            <person name="Hayes R."/>
            <person name="Myburg A."/>
            <person name="Tuskan G."/>
            <person name="Grattapaglia D."/>
            <person name="Rokhsar D.S."/>
        </authorList>
    </citation>
    <scope>NUCLEOTIDE SEQUENCE</scope>
    <source>
        <tissue evidence="3">Leaf extractions</tissue>
    </source>
</reference>
<dbReference type="Gramene" id="KCW60072">
    <property type="protein sequence ID" value="KCW60072"/>
    <property type="gene ID" value="EUGRSUZ_H02801"/>
</dbReference>
<sequence length="476" mass="56560">MRSLILSLLPLKTIPQEEDWILRDRSWSSLARRMSNHQRNQPIQHAGIYDRSMVQDHVSIHIEDMLRDMPATSPEHSIFRVHHQLREVNEKAYEPVILAIGPYHYGNGKFKFMEEQKLRYLQQLLNRRQEGSVDRYVMTLRELEQQARNCYAETIDLSQEKFLAMMLIDGCFIIELLRKCILEKSRDEDDSDRLRYYSCRYLDDPLRESDWLQYYLRRDLLLLENQLPLFVLSKLYDLTKGPDEHHEFNVVAIEYLTCEEGGPDRNWTRGNWEHLLHLYYGWRTHGLPEKPLPHCTLVMPSAIELRESGIRFRAAKGRHLGDIKFENGTLEIPVLDVEDDTESEFRNLIAYEQLHQRRDIYYFTHYVNLMDFLINSSKDVEILRCTGIIKNYLGDDKAVAQMFNKMCDEVLIFGSYYSEIFQNVKAHCDKRRNVWMAKLRREYFHSPWAFLSVVTVIVLLLLTATETVFTVLSYMR</sequence>
<evidence type="ECO:0000313" key="3">
    <source>
        <dbReference type="EMBL" id="KCW60072.1"/>
    </source>
</evidence>
<dbReference type="AlphaFoldDB" id="A0A059B1F4"/>
<name>A0A059B1F4_EUCGR</name>
<dbReference type="EMBL" id="KK198760">
    <property type="protein sequence ID" value="KCW60072.1"/>
    <property type="molecule type" value="Genomic_DNA"/>
</dbReference>
<keyword evidence="2" id="KW-1133">Transmembrane helix</keyword>
<proteinExistence type="predicted"/>
<keyword evidence="2" id="KW-0472">Membrane</keyword>
<dbReference type="InParanoid" id="A0A059B1F4"/>
<dbReference type="STRING" id="71139.A0A059B1F4"/>
<dbReference type="PANTHER" id="PTHR31170">
    <property type="entry name" value="BNAC04G53230D PROTEIN"/>
    <property type="match status" value="1"/>
</dbReference>
<dbReference type="OMA" id="HYEQPWN"/>
<gene>
    <name evidence="3" type="ORF">EUGRSUZ_H02801</name>
</gene>
<feature type="transmembrane region" description="Helical" evidence="2">
    <location>
        <begin position="448"/>
        <end position="472"/>
    </location>
</feature>
<dbReference type="Pfam" id="PF03140">
    <property type="entry name" value="DUF247"/>
    <property type="match status" value="1"/>
</dbReference>
<feature type="coiled-coil region" evidence="1">
    <location>
        <begin position="126"/>
        <end position="160"/>
    </location>
</feature>
<evidence type="ECO:0000256" key="2">
    <source>
        <dbReference type="SAM" id="Phobius"/>
    </source>
</evidence>